<dbReference type="Proteomes" id="UP000281192">
    <property type="component" value="Chromosome"/>
</dbReference>
<dbReference type="EMBL" id="CP026100">
    <property type="protein sequence ID" value="AYV46219.1"/>
    <property type="molecule type" value="Genomic_DNA"/>
</dbReference>
<dbReference type="EMBL" id="PJRQ01000039">
    <property type="protein sequence ID" value="PLR09939.1"/>
    <property type="molecule type" value="Genomic_DNA"/>
</dbReference>
<accession>A0A2N5CQ49</accession>
<reference evidence="2 3" key="1">
    <citation type="submission" date="2017-12" db="EMBL/GenBank/DDBJ databases">
        <title>The genome sequence of Caulobacter flavus CGMCC1 15093.</title>
        <authorList>
            <person name="Gao J."/>
            <person name="Mao X."/>
            <person name="Sun J."/>
        </authorList>
    </citation>
    <scope>NUCLEOTIDE SEQUENCE [LARGE SCALE GENOMIC DNA]</scope>
    <source>
        <strain evidence="2 3">CGMCC1 15093</strain>
    </source>
</reference>
<keyword evidence="4" id="KW-1185">Reference proteome</keyword>
<dbReference type="InterPro" id="IPR023393">
    <property type="entry name" value="START-like_dom_sf"/>
</dbReference>
<dbReference type="Proteomes" id="UP000234483">
    <property type="component" value="Unassembled WGS sequence"/>
</dbReference>
<evidence type="ECO:0000313" key="3">
    <source>
        <dbReference type="Proteomes" id="UP000234483"/>
    </source>
</evidence>
<organism evidence="2 3">
    <name type="scientific">Caulobacter flavus</name>
    <dbReference type="NCBI Taxonomy" id="1679497"/>
    <lineage>
        <taxon>Bacteria</taxon>
        <taxon>Pseudomonadati</taxon>
        <taxon>Pseudomonadota</taxon>
        <taxon>Alphaproteobacteria</taxon>
        <taxon>Caulobacterales</taxon>
        <taxon>Caulobacteraceae</taxon>
        <taxon>Caulobacter</taxon>
    </lineage>
</organism>
<reference evidence="1 4" key="2">
    <citation type="submission" date="2018-01" db="EMBL/GenBank/DDBJ databases">
        <title>Complete genome sequence of Caulobacter flavus RHGG3.</title>
        <authorList>
            <person name="Yang E."/>
        </authorList>
    </citation>
    <scope>NUCLEOTIDE SEQUENCE [LARGE SCALE GENOMIC DNA]</scope>
    <source>
        <strain evidence="1 4">RHGG3</strain>
    </source>
</reference>
<name>A0A2N5CQ49_9CAUL</name>
<proteinExistence type="predicted"/>
<protein>
    <recommendedName>
        <fullName evidence="5">SRPBCC domain-containing protein</fullName>
    </recommendedName>
</protein>
<dbReference type="SUPFAM" id="SSF55961">
    <property type="entry name" value="Bet v1-like"/>
    <property type="match status" value="1"/>
</dbReference>
<dbReference type="Pfam" id="PF10604">
    <property type="entry name" value="Polyketide_cyc2"/>
    <property type="match status" value="1"/>
</dbReference>
<evidence type="ECO:0000313" key="4">
    <source>
        <dbReference type="Proteomes" id="UP000281192"/>
    </source>
</evidence>
<dbReference type="KEGG" id="cfh:C1707_08095"/>
<dbReference type="AlphaFoldDB" id="A0A2N5CQ49"/>
<dbReference type="OrthoDB" id="7448864at2"/>
<evidence type="ECO:0008006" key="5">
    <source>
        <dbReference type="Google" id="ProtNLM"/>
    </source>
</evidence>
<sequence>MTITVTVETEIPAPLPKVWRTLIDFERYGQWHPHHRISGLAEPGARVVMLFGDDDKSLLKIPAKIVAFEPEQRVVFRTGRPVYGRAFETMEVVATHRGVRLRHSAEVPLWSAWLKGGRAKFEAGMTLAYRQVGAALVKQIAKDRAKTSPGRAARRSRISR</sequence>
<dbReference type="Gene3D" id="3.30.530.20">
    <property type="match status" value="1"/>
</dbReference>
<dbReference type="RefSeq" id="WP_101714326.1">
    <property type="nucleotide sequence ID" value="NZ_CP026100.1"/>
</dbReference>
<evidence type="ECO:0000313" key="1">
    <source>
        <dbReference type="EMBL" id="AYV46219.1"/>
    </source>
</evidence>
<gene>
    <name evidence="1" type="ORF">C1707_08095</name>
    <name evidence="2" type="ORF">CFHF_17760</name>
</gene>
<dbReference type="InterPro" id="IPR019587">
    <property type="entry name" value="Polyketide_cyclase/dehydratase"/>
</dbReference>
<evidence type="ECO:0000313" key="2">
    <source>
        <dbReference type="EMBL" id="PLR09939.1"/>
    </source>
</evidence>